<gene>
    <name evidence="2" type="ORF">O9H85_26415</name>
</gene>
<dbReference type="Proteomes" id="UP001527882">
    <property type="component" value="Unassembled WGS sequence"/>
</dbReference>
<dbReference type="RefSeq" id="WP_269884401.1">
    <property type="nucleotide sequence ID" value="NZ_JAQAGZ010000020.1"/>
</dbReference>
<evidence type="ECO:0000313" key="3">
    <source>
        <dbReference type="Proteomes" id="UP001527882"/>
    </source>
</evidence>
<dbReference type="InterPro" id="IPR034660">
    <property type="entry name" value="DinB/YfiT-like"/>
</dbReference>
<organism evidence="2 3">
    <name type="scientific">Paenibacillus gyeongsangnamensis</name>
    <dbReference type="NCBI Taxonomy" id="3388067"/>
    <lineage>
        <taxon>Bacteria</taxon>
        <taxon>Bacillati</taxon>
        <taxon>Bacillota</taxon>
        <taxon>Bacilli</taxon>
        <taxon>Bacillales</taxon>
        <taxon>Paenibacillaceae</taxon>
        <taxon>Paenibacillus</taxon>
    </lineage>
</organism>
<feature type="domain" description="DinB-like" evidence="1">
    <location>
        <begin position="13"/>
        <end position="144"/>
    </location>
</feature>
<evidence type="ECO:0000259" key="1">
    <source>
        <dbReference type="Pfam" id="PF12867"/>
    </source>
</evidence>
<comment type="caution">
    <text evidence="2">The sequence shown here is derived from an EMBL/GenBank/DDBJ whole genome shotgun (WGS) entry which is preliminary data.</text>
</comment>
<dbReference type="InterPro" id="IPR024775">
    <property type="entry name" value="DinB-like"/>
</dbReference>
<dbReference type="Pfam" id="PF12867">
    <property type="entry name" value="DinB_2"/>
    <property type="match status" value="1"/>
</dbReference>
<dbReference type="Gene3D" id="1.20.120.450">
    <property type="entry name" value="dinb family like domain"/>
    <property type="match status" value="1"/>
</dbReference>
<name>A0ABT4QG87_9BACL</name>
<evidence type="ECO:0000313" key="2">
    <source>
        <dbReference type="EMBL" id="MCZ8515867.1"/>
    </source>
</evidence>
<sequence>MEDLVQSYAEGFNRLSVAIEGLSEELLLYKPAENRWCIKKVVIHLCDAEMIALDRMKRIIAEPNPLFFKFDPDAWALRLQYSSLDMSVFLSLFAALRASMVPILRGLSEEDWARTGVHNQNGKLTLQELVAMFVHHLDRHIQQIERNKKAFAEQR</sequence>
<proteinExistence type="predicted"/>
<reference evidence="2 3" key="1">
    <citation type="submission" date="2022-12" db="EMBL/GenBank/DDBJ databases">
        <title>Draft genome sequence of Paenibacillus sp. dW9.</title>
        <authorList>
            <person name="Choi E.-W."/>
            <person name="Kim D.-U."/>
        </authorList>
    </citation>
    <scope>NUCLEOTIDE SEQUENCE [LARGE SCALE GENOMIC DNA]</scope>
    <source>
        <strain evidence="3">dW9</strain>
    </source>
</reference>
<dbReference type="EMBL" id="JAQAGZ010000020">
    <property type="protein sequence ID" value="MCZ8515867.1"/>
    <property type="molecule type" value="Genomic_DNA"/>
</dbReference>
<accession>A0ABT4QG87</accession>
<dbReference type="SUPFAM" id="SSF109854">
    <property type="entry name" value="DinB/YfiT-like putative metalloenzymes"/>
    <property type="match status" value="1"/>
</dbReference>
<protein>
    <submittedName>
        <fullName evidence="2">DinB family protein</fullName>
    </submittedName>
</protein>
<keyword evidence="3" id="KW-1185">Reference proteome</keyword>